<dbReference type="RefSeq" id="WP_092796485.1">
    <property type="nucleotide sequence ID" value="NZ_DASWWU010000016.1"/>
</dbReference>
<dbReference type="EMBL" id="FNXF01000020">
    <property type="protein sequence ID" value="SEI10754.1"/>
    <property type="molecule type" value="Genomic_DNA"/>
</dbReference>
<keyword evidence="6" id="KW-0812">Transmembrane</keyword>
<dbReference type="STRING" id="173990.SAMN05660691_03721"/>
<evidence type="ECO:0000256" key="1">
    <source>
        <dbReference type="ARBA" id="ARBA00004429"/>
    </source>
</evidence>
<comment type="similarity">
    <text evidence="2">Belongs to the UPF0208 family.</text>
</comment>
<sequence>MQYPLYATLRAGREYSKLWPAKAELNSLFIENKVILLTSVTGRYLPGLALLCAAVQYSYLGAAFLPQILAMMLFLVSLPLQGWYWLGVRAETKLPPSIASWYQQIRQQMQQHGVELAPVPQPGRYKDLAALLKKAYQQLDKTFVRQWL</sequence>
<keyword evidence="10" id="KW-1185">Reference proteome</keyword>
<protein>
    <recommendedName>
        <fullName evidence="3">UPF0208 membrane protein YfbV</fullName>
    </recommendedName>
</protein>
<keyword evidence="5" id="KW-0997">Cell inner membrane</keyword>
<accession>A0A1H6NI68</accession>
<proteinExistence type="inferred from homology"/>
<name>A0A1H6NI68_9GAMM</name>
<dbReference type="OrthoDB" id="7066670at2"/>
<gene>
    <name evidence="9" type="ORF">SAMN05660691_03721</name>
</gene>
<evidence type="ECO:0000313" key="9">
    <source>
        <dbReference type="EMBL" id="SEI10754.1"/>
    </source>
</evidence>
<evidence type="ECO:0000256" key="4">
    <source>
        <dbReference type="ARBA" id="ARBA00022475"/>
    </source>
</evidence>
<dbReference type="InterPro" id="IPR007334">
    <property type="entry name" value="UPF0208"/>
</dbReference>
<evidence type="ECO:0000313" key="10">
    <source>
        <dbReference type="Proteomes" id="UP000199371"/>
    </source>
</evidence>
<organism evidence="9 10">
    <name type="scientific">Rheinheimera pacifica</name>
    <dbReference type="NCBI Taxonomy" id="173990"/>
    <lineage>
        <taxon>Bacteria</taxon>
        <taxon>Pseudomonadati</taxon>
        <taxon>Pseudomonadota</taxon>
        <taxon>Gammaproteobacteria</taxon>
        <taxon>Chromatiales</taxon>
        <taxon>Chromatiaceae</taxon>
        <taxon>Rheinheimera</taxon>
    </lineage>
</organism>
<keyword evidence="8" id="KW-0472">Membrane</keyword>
<dbReference type="AlphaFoldDB" id="A0A1H6NI68"/>
<keyword evidence="4" id="KW-1003">Cell membrane</keyword>
<evidence type="ECO:0000256" key="5">
    <source>
        <dbReference type="ARBA" id="ARBA00022519"/>
    </source>
</evidence>
<reference evidence="10" key="1">
    <citation type="submission" date="2016-10" db="EMBL/GenBank/DDBJ databases">
        <authorList>
            <person name="Varghese N."/>
            <person name="Submissions S."/>
        </authorList>
    </citation>
    <scope>NUCLEOTIDE SEQUENCE [LARGE SCALE GENOMIC DNA]</scope>
    <source>
        <strain evidence="10">DSM 17616</strain>
    </source>
</reference>
<dbReference type="Proteomes" id="UP000199371">
    <property type="component" value="Unassembled WGS sequence"/>
</dbReference>
<dbReference type="Pfam" id="PF04217">
    <property type="entry name" value="DUF412"/>
    <property type="match status" value="1"/>
</dbReference>
<evidence type="ECO:0000256" key="7">
    <source>
        <dbReference type="ARBA" id="ARBA00022989"/>
    </source>
</evidence>
<evidence type="ECO:0000256" key="8">
    <source>
        <dbReference type="ARBA" id="ARBA00023136"/>
    </source>
</evidence>
<comment type="subcellular location">
    <subcellularLocation>
        <location evidence="1">Cell inner membrane</location>
        <topology evidence="1">Multi-pass membrane protein</topology>
    </subcellularLocation>
</comment>
<keyword evidence="7" id="KW-1133">Transmembrane helix</keyword>
<dbReference type="GO" id="GO:0005886">
    <property type="term" value="C:plasma membrane"/>
    <property type="evidence" value="ECO:0007669"/>
    <property type="project" value="UniProtKB-SubCell"/>
</dbReference>
<evidence type="ECO:0000256" key="3">
    <source>
        <dbReference type="ARBA" id="ARBA00018831"/>
    </source>
</evidence>
<evidence type="ECO:0000256" key="6">
    <source>
        <dbReference type="ARBA" id="ARBA00022692"/>
    </source>
</evidence>
<dbReference type="NCBIfam" id="NF002493">
    <property type="entry name" value="PRK01816.1"/>
    <property type="match status" value="1"/>
</dbReference>
<evidence type="ECO:0000256" key="2">
    <source>
        <dbReference type="ARBA" id="ARBA00009474"/>
    </source>
</evidence>